<feature type="domain" description="HTH tetR-type" evidence="3">
    <location>
        <begin position="7"/>
        <end position="68"/>
    </location>
</feature>
<dbReference type="InterPro" id="IPR009057">
    <property type="entry name" value="Homeodomain-like_sf"/>
</dbReference>
<dbReference type="SUPFAM" id="SSF46689">
    <property type="entry name" value="Homeodomain-like"/>
    <property type="match status" value="1"/>
</dbReference>
<dbReference type="RefSeq" id="WP_345358135.1">
    <property type="nucleotide sequence ID" value="NZ_BAABII010000003.1"/>
</dbReference>
<evidence type="ECO:0000313" key="4">
    <source>
        <dbReference type="EMBL" id="MEY8039288.1"/>
    </source>
</evidence>
<gene>
    <name evidence="4" type="ORF">AB8O55_07750</name>
</gene>
<dbReference type="Pfam" id="PF00440">
    <property type="entry name" value="TetR_N"/>
    <property type="match status" value="1"/>
</dbReference>
<reference evidence="4 5" key="1">
    <citation type="submission" date="2024-08" db="EMBL/GenBank/DDBJ databases">
        <title>Genome mining of Saccharopolyspora cebuensis PGLac3 from Nigerian medicinal plant.</title>
        <authorList>
            <person name="Ezeobiora C.E."/>
            <person name="Igbokwe N.H."/>
            <person name="Amin D.H."/>
            <person name="Mendie U.E."/>
        </authorList>
    </citation>
    <scope>NUCLEOTIDE SEQUENCE [LARGE SCALE GENOMIC DNA]</scope>
    <source>
        <strain evidence="4 5">PGLac3</strain>
    </source>
</reference>
<dbReference type="EMBL" id="JBGEHV010000010">
    <property type="protein sequence ID" value="MEY8039288.1"/>
    <property type="molecule type" value="Genomic_DNA"/>
</dbReference>
<comment type="caution">
    <text evidence="4">The sequence shown here is derived from an EMBL/GenBank/DDBJ whole genome shotgun (WGS) entry which is preliminary data.</text>
</comment>
<evidence type="ECO:0000256" key="1">
    <source>
        <dbReference type="ARBA" id="ARBA00023125"/>
    </source>
</evidence>
<organism evidence="4 5">
    <name type="scientific">Saccharopolyspora cebuensis</name>
    <dbReference type="NCBI Taxonomy" id="418759"/>
    <lineage>
        <taxon>Bacteria</taxon>
        <taxon>Bacillati</taxon>
        <taxon>Actinomycetota</taxon>
        <taxon>Actinomycetes</taxon>
        <taxon>Pseudonocardiales</taxon>
        <taxon>Pseudonocardiaceae</taxon>
        <taxon>Saccharopolyspora</taxon>
    </lineage>
</organism>
<dbReference type="InterPro" id="IPR001647">
    <property type="entry name" value="HTH_TetR"/>
</dbReference>
<accession>A0ABV4CFK8</accession>
<evidence type="ECO:0000313" key="5">
    <source>
        <dbReference type="Proteomes" id="UP001564626"/>
    </source>
</evidence>
<feature type="DNA-binding region" description="H-T-H motif" evidence="2">
    <location>
        <begin position="31"/>
        <end position="50"/>
    </location>
</feature>
<protein>
    <submittedName>
        <fullName evidence="4">TetR/AcrR family transcriptional regulator</fullName>
    </submittedName>
</protein>
<keyword evidence="5" id="KW-1185">Reference proteome</keyword>
<keyword evidence="1 2" id="KW-0238">DNA-binding</keyword>
<proteinExistence type="predicted"/>
<evidence type="ECO:0000256" key="2">
    <source>
        <dbReference type="PROSITE-ProRule" id="PRU00335"/>
    </source>
</evidence>
<dbReference type="Gene3D" id="1.10.357.10">
    <property type="entry name" value="Tetracycline Repressor, domain 2"/>
    <property type="match status" value="1"/>
</dbReference>
<sequence>MSDETARTTREALLRTAERLYAEQGITTVSNRTVAAEAGTANNSAVGYHFGGKTDLVLAIVRHRNEQTEPHRVRMLERTAGSTDPQDHIDSLNLPIVALLDELGAPTWYARFTLQVMVDPPWRDLVAEELSRSPHILEASRRLMETTRHLDPSLVRKRAQLAGLTVAHVCADHEADIHVRDRTPAWDGVGTFLSDALTGLILAPVRRRA</sequence>
<name>A0ABV4CFK8_9PSEU</name>
<dbReference type="PROSITE" id="PS50977">
    <property type="entry name" value="HTH_TETR_2"/>
    <property type="match status" value="1"/>
</dbReference>
<dbReference type="Proteomes" id="UP001564626">
    <property type="component" value="Unassembled WGS sequence"/>
</dbReference>
<evidence type="ECO:0000259" key="3">
    <source>
        <dbReference type="PROSITE" id="PS50977"/>
    </source>
</evidence>